<dbReference type="CDD" id="cd00303">
    <property type="entry name" value="retropepsin_like"/>
    <property type="match status" value="1"/>
</dbReference>
<dbReference type="Pfam" id="PF03732">
    <property type="entry name" value="Retrotrans_gag"/>
    <property type="match status" value="1"/>
</dbReference>
<dbReference type="AlphaFoldDB" id="A0A4Y2EJS6"/>
<dbReference type="InterPro" id="IPR043502">
    <property type="entry name" value="DNA/RNA_pol_sf"/>
</dbReference>
<dbReference type="CDD" id="cd01647">
    <property type="entry name" value="RT_LTR"/>
    <property type="match status" value="1"/>
</dbReference>
<comment type="caution">
    <text evidence="2">The sequence shown here is derived from an EMBL/GenBank/DDBJ whole genome shotgun (WGS) entry which is preliminary data.</text>
</comment>
<evidence type="ECO:0000313" key="3">
    <source>
        <dbReference type="Proteomes" id="UP000499080"/>
    </source>
</evidence>
<proteinExistence type="predicted"/>
<accession>A0A4Y2EJS6</accession>
<dbReference type="InterPro" id="IPR000477">
    <property type="entry name" value="RT_dom"/>
</dbReference>
<evidence type="ECO:0000259" key="1">
    <source>
        <dbReference type="PROSITE" id="PS50878"/>
    </source>
</evidence>
<dbReference type="SUPFAM" id="SSF56672">
    <property type="entry name" value="DNA/RNA polymerases"/>
    <property type="match status" value="1"/>
</dbReference>
<sequence length="556" mass="63990">MLNLSDLHKLVFGKRSLKGKAKLYIQSETGVNSWGKLKDLLLSEFGYSCNSAELHEMLSKRKLKDDESLQEYFLKMKQLCNRGNVEDTALIQYVINGISDSVIRKSILYGCQNLSEFKQKLRVYEKMRSDYDKVKPNKPKFGNETKDRIKAPKIENKDKFKDTKLNNIRCFNCGALGHKSSVFDKTTSYENLTTKIVRINDLNIVSLIDTGSQKTLIRKSIFDKISEISELEQSNIKRSGLGNTSVKPLGIFKTKILIDYLEFESEICVVSDSSLSFDFIVGCNVINQCTLIVSGKEIKFTKPSDNSLSDSFFINVAEVMTHEQEIDLTHIQNKAHQEKVLNLLRNYKPNKTKKIDVKMNIRFTSDIPINSSPRRFPIIEKEIINEQIEQWLNDKIIRPSTSEYSSPVVLVKKKDGSSHKHTRLCIDYRRLNKITVREHFPLPLIDDLLDRLQSANIFSALDLKNAVFHVDIDTSSKKYTSFVTDTGQYEFNNMSFDLTNSPSVFQRYIYNVFRDLIKENVVMIYLDDLVTSSENETQGIKRLQRDLKTASEYGLE</sequence>
<dbReference type="InterPro" id="IPR021109">
    <property type="entry name" value="Peptidase_aspartic_dom_sf"/>
</dbReference>
<dbReference type="PROSITE" id="PS50878">
    <property type="entry name" value="RT_POL"/>
    <property type="match status" value="1"/>
</dbReference>
<dbReference type="Gene3D" id="3.10.10.10">
    <property type="entry name" value="HIV Type 1 Reverse Transcriptase, subunit A, domain 1"/>
    <property type="match status" value="1"/>
</dbReference>
<organism evidence="2 3">
    <name type="scientific">Araneus ventricosus</name>
    <name type="common">Orbweaver spider</name>
    <name type="synonym">Epeira ventricosa</name>
    <dbReference type="NCBI Taxonomy" id="182803"/>
    <lineage>
        <taxon>Eukaryota</taxon>
        <taxon>Metazoa</taxon>
        <taxon>Ecdysozoa</taxon>
        <taxon>Arthropoda</taxon>
        <taxon>Chelicerata</taxon>
        <taxon>Arachnida</taxon>
        <taxon>Araneae</taxon>
        <taxon>Araneomorphae</taxon>
        <taxon>Entelegynae</taxon>
        <taxon>Araneoidea</taxon>
        <taxon>Araneidae</taxon>
        <taxon>Araneus</taxon>
    </lineage>
</organism>
<dbReference type="Gene3D" id="2.40.70.10">
    <property type="entry name" value="Acid Proteases"/>
    <property type="match status" value="1"/>
</dbReference>
<dbReference type="Proteomes" id="UP000499080">
    <property type="component" value="Unassembled WGS sequence"/>
</dbReference>
<evidence type="ECO:0000313" key="2">
    <source>
        <dbReference type="EMBL" id="GBM28378.1"/>
    </source>
</evidence>
<dbReference type="SUPFAM" id="SSF50630">
    <property type="entry name" value="Acid proteases"/>
    <property type="match status" value="1"/>
</dbReference>
<dbReference type="InterPro" id="IPR053134">
    <property type="entry name" value="RNA-dir_DNA_polymerase"/>
</dbReference>
<feature type="domain" description="Reverse transcriptase" evidence="1">
    <location>
        <begin position="392"/>
        <end position="556"/>
    </location>
</feature>
<dbReference type="GO" id="GO:0071897">
    <property type="term" value="P:DNA biosynthetic process"/>
    <property type="evidence" value="ECO:0007669"/>
    <property type="project" value="UniProtKB-ARBA"/>
</dbReference>
<name>A0A4Y2EJS6_ARAVE</name>
<dbReference type="PANTHER" id="PTHR24559">
    <property type="entry name" value="TRANSPOSON TY3-I GAG-POL POLYPROTEIN"/>
    <property type="match status" value="1"/>
</dbReference>
<dbReference type="Pfam" id="PF00078">
    <property type="entry name" value="RVT_1"/>
    <property type="match status" value="1"/>
</dbReference>
<gene>
    <name evidence="2" type="primary">TY3B-G_27</name>
    <name evidence="2" type="ORF">AVEN_229553_1</name>
</gene>
<dbReference type="PANTHER" id="PTHR24559:SF444">
    <property type="entry name" value="REVERSE TRANSCRIPTASE DOMAIN-CONTAINING PROTEIN"/>
    <property type="match status" value="1"/>
</dbReference>
<dbReference type="InterPro" id="IPR043128">
    <property type="entry name" value="Rev_trsase/Diguanyl_cyclase"/>
</dbReference>
<reference evidence="2 3" key="1">
    <citation type="journal article" date="2019" name="Sci. Rep.">
        <title>Orb-weaving spider Araneus ventricosus genome elucidates the spidroin gene catalogue.</title>
        <authorList>
            <person name="Kono N."/>
            <person name="Nakamura H."/>
            <person name="Ohtoshi R."/>
            <person name="Moran D.A.P."/>
            <person name="Shinohara A."/>
            <person name="Yoshida Y."/>
            <person name="Fujiwara M."/>
            <person name="Mori M."/>
            <person name="Tomita M."/>
            <person name="Arakawa K."/>
        </authorList>
    </citation>
    <scope>NUCLEOTIDE SEQUENCE [LARGE SCALE GENOMIC DNA]</scope>
</reference>
<protein>
    <submittedName>
        <fullName evidence="2">Transposon Ty3-G Gag-Pol polyprotein</fullName>
    </submittedName>
</protein>
<dbReference type="EMBL" id="BGPR01000609">
    <property type="protein sequence ID" value="GBM28378.1"/>
    <property type="molecule type" value="Genomic_DNA"/>
</dbReference>
<dbReference type="OrthoDB" id="8065943at2759"/>
<keyword evidence="3" id="KW-1185">Reference proteome</keyword>
<dbReference type="Gene3D" id="3.30.70.270">
    <property type="match status" value="1"/>
</dbReference>
<dbReference type="InterPro" id="IPR005162">
    <property type="entry name" value="Retrotrans_gag_dom"/>
</dbReference>